<feature type="transmembrane region" description="Helical" evidence="7">
    <location>
        <begin position="105"/>
        <end position="127"/>
    </location>
</feature>
<evidence type="ECO:0000256" key="1">
    <source>
        <dbReference type="ARBA" id="ARBA00004127"/>
    </source>
</evidence>
<reference evidence="8 9" key="1">
    <citation type="journal article" date="2018" name="Plant J.">
        <title>Genome sequences of Chlorella sorokiniana UTEX 1602 and Micractinium conductrix SAG 241.80: implications to maltose excretion by a green alga.</title>
        <authorList>
            <person name="Arriola M.B."/>
            <person name="Velmurugan N."/>
            <person name="Zhang Y."/>
            <person name="Plunkett M.H."/>
            <person name="Hondzo H."/>
            <person name="Barney B.M."/>
        </authorList>
    </citation>
    <scope>NUCLEOTIDE SEQUENCE [LARGE SCALE GENOMIC DNA]</scope>
    <source>
        <strain evidence="8 9">SAG 241.80</strain>
    </source>
</reference>
<evidence type="ECO:0000313" key="8">
    <source>
        <dbReference type="EMBL" id="PSC71717.1"/>
    </source>
</evidence>
<name>A0A2P6VC98_9CHLO</name>
<dbReference type="GO" id="GO:0015184">
    <property type="term" value="F:L-cystine transmembrane transporter activity"/>
    <property type="evidence" value="ECO:0007669"/>
    <property type="project" value="TreeGrafter"/>
</dbReference>
<organism evidence="8 9">
    <name type="scientific">Micractinium conductrix</name>
    <dbReference type="NCBI Taxonomy" id="554055"/>
    <lineage>
        <taxon>Eukaryota</taxon>
        <taxon>Viridiplantae</taxon>
        <taxon>Chlorophyta</taxon>
        <taxon>core chlorophytes</taxon>
        <taxon>Trebouxiophyceae</taxon>
        <taxon>Chlorellales</taxon>
        <taxon>Chlorellaceae</taxon>
        <taxon>Chlorella clade</taxon>
        <taxon>Micractinium</taxon>
    </lineage>
</organism>
<sequence>MSTEALLPKGHQDSQYVVLTLAAKPSRRRRAFGALFWLGSPLLLGVGLGLLLPTCDHCGLPTPYDRISAVIGWTYFCAWSVSFYPQALSNWRRKSVAGLSLDFQLLNLLGFSCYAVYNAGLFWSPVVRHEYACLNGGAAPAIHANDVFFAVHAAVVTAVTLLQCCMYDRGGQRVSWPAALGAGGAAAAAAAYLAALAVSLVKYIPQVVLNCRRQSTAGWNFYNVLLDFGGGLLSLVQQLLDGYLTQNWSAITGNPVKFGLGFTSMFFDCIFMAQHWCLYPAGGLQAAKEWAEGSEEEGEEEDAAAAGWAPALPSSEANLVAAESGEIAAHAGAHAGSSGAGSVVVAADQLALPRGSPGRGGGGAATP</sequence>
<dbReference type="PANTHER" id="PTHR13131:SF5">
    <property type="entry name" value="CYSTINOSIN"/>
    <property type="match status" value="1"/>
</dbReference>
<feature type="transmembrane region" description="Helical" evidence="7">
    <location>
        <begin position="66"/>
        <end position="84"/>
    </location>
</feature>
<dbReference type="STRING" id="554055.A0A2P6VC98"/>
<keyword evidence="4" id="KW-0677">Repeat</keyword>
<evidence type="ECO:0000256" key="7">
    <source>
        <dbReference type="SAM" id="Phobius"/>
    </source>
</evidence>
<comment type="subcellular location">
    <subcellularLocation>
        <location evidence="1">Endomembrane system</location>
        <topology evidence="1">Multi-pass membrane protein</topology>
    </subcellularLocation>
</comment>
<keyword evidence="2" id="KW-0813">Transport</keyword>
<dbReference type="InterPro" id="IPR006603">
    <property type="entry name" value="PQ-loop_rpt"/>
</dbReference>
<evidence type="ECO:0000256" key="6">
    <source>
        <dbReference type="ARBA" id="ARBA00023136"/>
    </source>
</evidence>
<accession>A0A2P6VC98</accession>
<evidence type="ECO:0000256" key="4">
    <source>
        <dbReference type="ARBA" id="ARBA00022737"/>
    </source>
</evidence>
<feature type="transmembrane region" description="Helical" evidence="7">
    <location>
        <begin position="179"/>
        <end position="204"/>
    </location>
</feature>
<dbReference type="GO" id="GO:0005774">
    <property type="term" value="C:vacuolar membrane"/>
    <property type="evidence" value="ECO:0007669"/>
    <property type="project" value="TreeGrafter"/>
</dbReference>
<proteinExistence type="predicted"/>
<keyword evidence="3 7" id="KW-0812">Transmembrane</keyword>
<evidence type="ECO:0000256" key="5">
    <source>
        <dbReference type="ARBA" id="ARBA00022989"/>
    </source>
</evidence>
<dbReference type="Pfam" id="PF04193">
    <property type="entry name" value="PQ-loop"/>
    <property type="match status" value="2"/>
</dbReference>
<evidence type="ECO:0000256" key="3">
    <source>
        <dbReference type="ARBA" id="ARBA00022692"/>
    </source>
</evidence>
<keyword evidence="9" id="KW-1185">Reference proteome</keyword>
<dbReference type="GO" id="GO:0012505">
    <property type="term" value="C:endomembrane system"/>
    <property type="evidence" value="ECO:0007669"/>
    <property type="project" value="UniProtKB-SubCell"/>
</dbReference>
<dbReference type="SMART" id="SM00679">
    <property type="entry name" value="CTNS"/>
    <property type="match status" value="2"/>
</dbReference>
<evidence type="ECO:0000256" key="2">
    <source>
        <dbReference type="ARBA" id="ARBA00022448"/>
    </source>
</evidence>
<keyword evidence="5 7" id="KW-1133">Transmembrane helix</keyword>
<protein>
    <submittedName>
        <fullName evidence="8">Lysosomal Cystine Transporter (LCT) Family</fullName>
    </submittedName>
</protein>
<dbReference type="AlphaFoldDB" id="A0A2P6VC98"/>
<feature type="transmembrane region" description="Helical" evidence="7">
    <location>
        <begin position="34"/>
        <end position="54"/>
    </location>
</feature>
<feature type="transmembrane region" description="Helical" evidence="7">
    <location>
        <begin position="147"/>
        <end position="167"/>
    </location>
</feature>
<dbReference type="EMBL" id="LHPF02000013">
    <property type="protein sequence ID" value="PSC71717.1"/>
    <property type="molecule type" value="Genomic_DNA"/>
</dbReference>
<dbReference type="Gene3D" id="1.20.1280.290">
    <property type="match status" value="2"/>
</dbReference>
<dbReference type="InterPro" id="IPR005282">
    <property type="entry name" value="LC_transporter"/>
</dbReference>
<comment type="caution">
    <text evidence="8">The sequence shown here is derived from an EMBL/GenBank/DDBJ whole genome shotgun (WGS) entry which is preliminary data.</text>
</comment>
<keyword evidence="6 7" id="KW-0472">Membrane</keyword>
<gene>
    <name evidence="8" type="ORF">C2E20_4899</name>
</gene>
<dbReference type="PANTHER" id="PTHR13131">
    <property type="entry name" value="CYSTINOSIN"/>
    <property type="match status" value="1"/>
</dbReference>
<dbReference type="OrthoDB" id="75720at2759"/>
<evidence type="ECO:0000313" key="9">
    <source>
        <dbReference type="Proteomes" id="UP000239649"/>
    </source>
</evidence>
<dbReference type="Proteomes" id="UP000239649">
    <property type="component" value="Unassembled WGS sequence"/>
</dbReference>